<dbReference type="InterPro" id="IPR003744">
    <property type="entry name" value="YhhQ"/>
</dbReference>
<dbReference type="Pfam" id="PF02592">
    <property type="entry name" value="Vut_1"/>
    <property type="match status" value="1"/>
</dbReference>
<proteinExistence type="predicted"/>
<keyword evidence="1" id="KW-1133">Transmembrane helix</keyword>
<evidence type="ECO:0000256" key="1">
    <source>
        <dbReference type="SAM" id="Phobius"/>
    </source>
</evidence>
<feature type="transmembrane region" description="Helical" evidence="1">
    <location>
        <begin position="42"/>
        <end position="63"/>
    </location>
</feature>
<evidence type="ECO:0000313" key="3">
    <source>
        <dbReference type="Proteomes" id="UP001582793"/>
    </source>
</evidence>
<feature type="transmembrane region" description="Helical" evidence="1">
    <location>
        <begin position="15"/>
        <end position="35"/>
    </location>
</feature>
<comment type="caution">
    <text evidence="2">The sequence shown here is derived from an EMBL/GenBank/DDBJ whole genome shotgun (WGS) entry which is preliminary data.</text>
</comment>
<evidence type="ECO:0000313" key="2">
    <source>
        <dbReference type="EMBL" id="MFB6392609.1"/>
    </source>
</evidence>
<sequence>MTTTQPATTASPARALPVAVAWTAGFVACIVGANLATDHFGLVHVGPLAVTAGTFAVGLSFVARDGLHEAVNRRIVLAAIVVGAAVSGLMSPAQLAIASGLTFLVSESVDMAVYTPLRRRSRLGAWIASNVVAAPVDSVLFLWLAGFPLAGWWGQTIVKAVVGILTPLLLLGVSRAVLRHRVHRAGA</sequence>
<organism evidence="2 3">
    <name type="scientific">Polymorphospora lycopeni</name>
    <dbReference type="NCBI Taxonomy" id="3140240"/>
    <lineage>
        <taxon>Bacteria</taxon>
        <taxon>Bacillati</taxon>
        <taxon>Actinomycetota</taxon>
        <taxon>Actinomycetes</taxon>
        <taxon>Micromonosporales</taxon>
        <taxon>Micromonosporaceae</taxon>
        <taxon>Polymorphospora</taxon>
    </lineage>
</organism>
<keyword evidence="3" id="KW-1185">Reference proteome</keyword>
<accession>A0ABV5CKT2</accession>
<keyword evidence="1" id="KW-0472">Membrane</keyword>
<dbReference type="EMBL" id="JBCGDC010000011">
    <property type="protein sequence ID" value="MFB6392609.1"/>
    <property type="molecule type" value="Genomic_DNA"/>
</dbReference>
<dbReference type="RefSeq" id="WP_375733324.1">
    <property type="nucleotide sequence ID" value="NZ_JBCGDC010000011.1"/>
</dbReference>
<protein>
    <submittedName>
        <fullName evidence="2">VUT family protein</fullName>
    </submittedName>
</protein>
<feature type="transmembrane region" description="Helical" evidence="1">
    <location>
        <begin position="157"/>
        <end position="178"/>
    </location>
</feature>
<keyword evidence="1" id="KW-0812">Transmembrane</keyword>
<gene>
    <name evidence="2" type="ORF">AAFH96_05755</name>
</gene>
<reference evidence="2 3" key="1">
    <citation type="submission" date="2024-04" db="EMBL/GenBank/DDBJ databases">
        <title>Polymorphospora sp. isolated from Baiyangdian Lake in Xiong'an New Area.</title>
        <authorList>
            <person name="Zhang X."/>
            <person name="Liu J."/>
        </authorList>
    </citation>
    <scope>NUCLEOTIDE SEQUENCE [LARGE SCALE GENOMIC DNA]</scope>
    <source>
        <strain evidence="2 3">2-325</strain>
    </source>
</reference>
<feature type="transmembrane region" description="Helical" evidence="1">
    <location>
        <begin position="75"/>
        <end position="104"/>
    </location>
</feature>
<name>A0ABV5CKT2_9ACTN</name>
<dbReference type="Proteomes" id="UP001582793">
    <property type="component" value="Unassembled WGS sequence"/>
</dbReference>